<dbReference type="PRINTS" id="PR00153">
    <property type="entry name" value="CSAPPISMRASE"/>
</dbReference>
<dbReference type="InParanoid" id="F4R3K4"/>
<organism evidence="12">
    <name type="scientific">Melampsora larici-populina (strain 98AG31 / pathotype 3-4-7)</name>
    <name type="common">Poplar leaf rust fungus</name>
    <dbReference type="NCBI Taxonomy" id="747676"/>
    <lineage>
        <taxon>Eukaryota</taxon>
        <taxon>Fungi</taxon>
        <taxon>Dikarya</taxon>
        <taxon>Basidiomycota</taxon>
        <taxon>Pucciniomycotina</taxon>
        <taxon>Pucciniomycetes</taxon>
        <taxon>Pucciniales</taxon>
        <taxon>Melampsoraceae</taxon>
        <taxon>Melampsora</taxon>
    </lineage>
</organism>
<keyword evidence="3 8" id="KW-0697">Rotamase</keyword>
<dbReference type="PROSITE" id="PS00170">
    <property type="entry name" value="CSA_PPIASE_1"/>
    <property type="match status" value="1"/>
</dbReference>
<dbReference type="OrthoDB" id="442970at2759"/>
<evidence type="ECO:0000256" key="6">
    <source>
        <dbReference type="ARBA" id="ARBA00038509"/>
    </source>
</evidence>
<dbReference type="KEGG" id="mlr:MELLADRAFT_46326"/>
<evidence type="ECO:0000313" key="11">
    <source>
        <dbReference type="EMBL" id="EGG13152.1"/>
    </source>
</evidence>
<dbReference type="Gene3D" id="2.40.100.10">
    <property type="entry name" value="Cyclophilin-like"/>
    <property type="match status" value="1"/>
</dbReference>
<evidence type="ECO:0000256" key="4">
    <source>
        <dbReference type="ARBA" id="ARBA00023235"/>
    </source>
</evidence>
<sequence>MANIFVTEPIPSGRIKLKTTHGPIEIELWPKETPKACRNFVQLCLEGYYDGVIFHRIVPDFIVQTGDPSGTGSGGESIYDEGVFDDEINARLKFSRRGLVAMANLGTRNTNTSQFFFTLGKADTRTDELQDKHTIFGSVIGDTIYNVIKLSEAEVDRKERPIHPPMIKSVEVIDNPFPDIVPRITREQIKEQAKAKKEAKREKAKEKMKSKHRTLAK</sequence>
<dbReference type="GO" id="GO:0003755">
    <property type="term" value="F:peptidyl-prolyl cis-trans isomerase activity"/>
    <property type="evidence" value="ECO:0007669"/>
    <property type="project" value="UniProtKB-UniRule"/>
</dbReference>
<dbReference type="PROSITE" id="PS50072">
    <property type="entry name" value="CSA_PPIASE_2"/>
    <property type="match status" value="1"/>
</dbReference>
<dbReference type="STRING" id="747676.F4R3K4"/>
<dbReference type="FunFam" id="2.40.100.10:FF:000007">
    <property type="entry name" value="Peptidyl-prolyl cis-trans isomerase CWC27 homolog"/>
    <property type="match status" value="1"/>
</dbReference>
<dbReference type="PANTHER" id="PTHR45625">
    <property type="entry name" value="PEPTIDYL-PROLYL CIS-TRANS ISOMERASE-RELATED"/>
    <property type="match status" value="1"/>
</dbReference>
<gene>
    <name evidence="11" type="ORF">MELLADRAFT_46326</name>
</gene>
<evidence type="ECO:0000256" key="5">
    <source>
        <dbReference type="ARBA" id="ARBA00023242"/>
    </source>
</evidence>
<comment type="function">
    <text evidence="7">PPIases accelerate the folding of proteins. It catalyzes the cis-trans isomerization of proline imidic peptide bonds in oligopeptides. Involved in pre-mRNA splicing.</text>
</comment>
<evidence type="ECO:0000256" key="7">
    <source>
        <dbReference type="ARBA" id="ARBA00055615"/>
    </source>
</evidence>
<comment type="subcellular location">
    <subcellularLocation>
        <location evidence="2">Nucleus</location>
    </subcellularLocation>
</comment>
<dbReference type="HOGENOM" id="CLU_012062_16_3_1"/>
<dbReference type="GO" id="GO:0071013">
    <property type="term" value="C:catalytic step 2 spliceosome"/>
    <property type="evidence" value="ECO:0007669"/>
    <property type="project" value="TreeGrafter"/>
</dbReference>
<feature type="compositionally biased region" description="Basic and acidic residues" evidence="9">
    <location>
        <begin position="190"/>
        <end position="207"/>
    </location>
</feature>
<dbReference type="InterPro" id="IPR029000">
    <property type="entry name" value="Cyclophilin-like_dom_sf"/>
</dbReference>
<dbReference type="EMBL" id="GL883090">
    <property type="protein sequence ID" value="EGG13152.1"/>
    <property type="molecule type" value="Genomic_DNA"/>
</dbReference>
<dbReference type="AlphaFoldDB" id="F4R3K4"/>
<dbReference type="GO" id="GO:0006457">
    <property type="term" value="P:protein folding"/>
    <property type="evidence" value="ECO:0007669"/>
    <property type="project" value="InterPro"/>
</dbReference>
<dbReference type="Proteomes" id="UP000001072">
    <property type="component" value="Unassembled WGS sequence"/>
</dbReference>
<keyword evidence="4 8" id="KW-0413">Isomerase</keyword>
<name>F4R3K4_MELLP</name>
<protein>
    <recommendedName>
        <fullName evidence="8">Peptidyl-prolyl cis-trans isomerase</fullName>
        <shortName evidence="8">PPIase</shortName>
        <ecNumber evidence="8">5.2.1.8</ecNumber>
    </recommendedName>
</protein>
<reference evidence="12" key="1">
    <citation type="journal article" date="2011" name="Proc. Natl. Acad. Sci. U.S.A.">
        <title>Obligate biotrophy features unraveled by the genomic analysis of rust fungi.</title>
        <authorList>
            <person name="Duplessis S."/>
            <person name="Cuomo C.A."/>
            <person name="Lin Y.-C."/>
            <person name="Aerts A."/>
            <person name="Tisserant E."/>
            <person name="Veneault-Fourrey C."/>
            <person name="Joly D.L."/>
            <person name="Hacquard S."/>
            <person name="Amselem J."/>
            <person name="Cantarel B.L."/>
            <person name="Chiu R."/>
            <person name="Coutinho P.M."/>
            <person name="Feau N."/>
            <person name="Field M."/>
            <person name="Frey P."/>
            <person name="Gelhaye E."/>
            <person name="Goldberg J."/>
            <person name="Grabherr M.G."/>
            <person name="Kodira C.D."/>
            <person name="Kohler A."/>
            <person name="Kuees U."/>
            <person name="Lindquist E.A."/>
            <person name="Lucas S.M."/>
            <person name="Mago R."/>
            <person name="Mauceli E."/>
            <person name="Morin E."/>
            <person name="Murat C."/>
            <person name="Pangilinan J.L."/>
            <person name="Park R."/>
            <person name="Pearson M."/>
            <person name="Quesneville H."/>
            <person name="Rouhier N."/>
            <person name="Sakthikumar S."/>
            <person name="Salamov A.A."/>
            <person name="Schmutz J."/>
            <person name="Selles B."/>
            <person name="Shapiro H."/>
            <person name="Tanguay P."/>
            <person name="Tuskan G.A."/>
            <person name="Henrissat B."/>
            <person name="Van de Peer Y."/>
            <person name="Rouze P."/>
            <person name="Ellis J.G."/>
            <person name="Dodds P.N."/>
            <person name="Schein J.E."/>
            <person name="Zhong S."/>
            <person name="Hamelin R.C."/>
            <person name="Grigoriev I.V."/>
            <person name="Szabo L.J."/>
            <person name="Martin F."/>
        </authorList>
    </citation>
    <scope>NUCLEOTIDE SEQUENCE [LARGE SCALE GENOMIC DNA]</scope>
    <source>
        <strain evidence="12">98AG31 / pathotype 3-4-7</strain>
    </source>
</reference>
<evidence type="ECO:0000256" key="8">
    <source>
        <dbReference type="RuleBase" id="RU363019"/>
    </source>
</evidence>
<proteinExistence type="inferred from homology"/>
<dbReference type="VEuPathDB" id="FungiDB:MELLADRAFT_46326"/>
<dbReference type="InterPro" id="IPR002130">
    <property type="entry name" value="Cyclophilin-type_PPIase_dom"/>
</dbReference>
<comment type="similarity">
    <text evidence="6">Belongs to the cyclophilin-type PPIase family. CWC27 subfamily.</text>
</comment>
<evidence type="ECO:0000313" key="12">
    <source>
        <dbReference type="Proteomes" id="UP000001072"/>
    </source>
</evidence>
<feature type="compositionally biased region" description="Basic residues" evidence="9">
    <location>
        <begin position="208"/>
        <end position="217"/>
    </location>
</feature>
<feature type="region of interest" description="Disordered" evidence="9">
    <location>
        <begin position="190"/>
        <end position="217"/>
    </location>
</feature>
<dbReference type="SUPFAM" id="SSF50891">
    <property type="entry name" value="Cyclophilin-like"/>
    <property type="match status" value="1"/>
</dbReference>
<accession>F4R3K4</accession>
<evidence type="ECO:0000256" key="2">
    <source>
        <dbReference type="ARBA" id="ARBA00004123"/>
    </source>
</evidence>
<dbReference type="InterPro" id="IPR044666">
    <property type="entry name" value="Cyclophilin_A-like"/>
</dbReference>
<keyword evidence="5" id="KW-0539">Nucleus</keyword>
<feature type="domain" description="PPIase cyclophilin-type" evidence="10">
    <location>
        <begin position="22"/>
        <end position="172"/>
    </location>
</feature>
<evidence type="ECO:0000256" key="3">
    <source>
        <dbReference type="ARBA" id="ARBA00023110"/>
    </source>
</evidence>
<comment type="catalytic activity">
    <reaction evidence="1 8">
        <text>[protein]-peptidylproline (omega=180) = [protein]-peptidylproline (omega=0)</text>
        <dbReference type="Rhea" id="RHEA:16237"/>
        <dbReference type="Rhea" id="RHEA-COMP:10747"/>
        <dbReference type="Rhea" id="RHEA-COMP:10748"/>
        <dbReference type="ChEBI" id="CHEBI:83833"/>
        <dbReference type="ChEBI" id="CHEBI:83834"/>
        <dbReference type="EC" id="5.2.1.8"/>
    </reaction>
</comment>
<evidence type="ECO:0000256" key="9">
    <source>
        <dbReference type="SAM" id="MobiDB-lite"/>
    </source>
</evidence>
<dbReference type="Pfam" id="PF00160">
    <property type="entry name" value="Pro_isomerase"/>
    <property type="match status" value="1"/>
</dbReference>
<dbReference type="GeneID" id="18928329"/>
<evidence type="ECO:0000259" key="10">
    <source>
        <dbReference type="PROSITE" id="PS50072"/>
    </source>
</evidence>
<dbReference type="EC" id="5.2.1.8" evidence="8"/>
<dbReference type="RefSeq" id="XP_007404090.1">
    <property type="nucleotide sequence ID" value="XM_007404028.1"/>
</dbReference>
<evidence type="ECO:0000256" key="1">
    <source>
        <dbReference type="ARBA" id="ARBA00000971"/>
    </source>
</evidence>
<dbReference type="eggNOG" id="KOG0885">
    <property type="taxonomic scope" value="Eukaryota"/>
</dbReference>
<dbReference type="InterPro" id="IPR020892">
    <property type="entry name" value="Cyclophilin-type_PPIase_CS"/>
</dbReference>
<dbReference type="PANTHER" id="PTHR45625:SF6">
    <property type="entry name" value="SPLICEOSOME-ASSOCIATED PROTEIN CWC27 HOMOLOG"/>
    <property type="match status" value="1"/>
</dbReference>
<dbReference type="CDD" id="cd01925">
    <property type="entry name" value="cyclophilin_CeCYP16-like"/>
    <property type="match status" value="1"/>
</dbReference>
<keyword evidence="12" id="KW-1185">Reference proteome</keyword>